<gene>
    <name evidence="3" type="ORF">H9Q79_13165</name>
</gene>
<dbReference type="Pfam" id="PF19909">
    <property type="entry name" value="DUF6382"/>
    <property type="match status" value="1"/>
</dbReference>
<evidence type="ECO:0000256" key="1">
    <source>
        <dbReference type="SAM" id="Phobius"/>
    </source>
</evidence>
<name>A0A7G9GAM3_9FIRM</name>
<dbReference type="InterPro" id="IPR045962">
    <property type="entry name" value="DUF6382"/>
</dbReference>
<dbReference type="PANTHER" id="PTHR23308">
    <property type="entry name" value="NUCLEAR INHIBITOR OF PROTEIN PHOSPHATASE-1"/>
    <property type="match status" value="1"/>
</dbReference>
<evidence type="ECO:0000313" key="4">
    <source>
        <dbReference type="Proteomes" id="UP000515860"/>
    </source>
</evidence>
<keyword evidence="1" id="KW-0472">Membrane</keyword>
<dbReference type="Pfam" id="PF00498">
    <property type="entry name" value="FHA"/>
    <property type="match status" value="1"/>
</dbReference>
<evidence type="ECO:0000259" key="2">
    <source>
        <dbReference type="PROSITE" id="PS50006"/>
    </source>
</evidence>
<dbReference type="CDD" id="cd00060">
    <property type="entry name" value="FHA"/>
    <property type="match status" value="1"/>
</dbReference>
<dbReference type="SMART" id="SM00240">
    <property type="entry name" value="FHA"/>
    <property type="match status" value="1"/>
</dbReference>
<sequence length="440" mass="50205">MQIDYRRDIHHNYLILSGDDPPDTASYQVRMLMANQIEGFLPCKVHQIDQKMLFYYDITSRQPLNMLLEHQQIQKDTLELLLSQLAEALENIRNYLLGLNGFLLKPELIYLDASKKQMWFCYYPGNKISFQNQLRELSEYLLPKLDHEDRDAVMMGYVFYQKCVEETMTADVLMELLHRVSTSQPEWETKEAERRLQEDYGEKNIKGPQGKIPETREELLNSFFEPEEKTEKVHLSWKQKVIGVGAVAGLTGILAGLLRAGLPVEGCLLAAAAAGICLVCWIVRRNIQEGREQEEEMEKYLQQNWLTGESKNVEEGVRNIQEEEDEKTAYLGLGSLIEKTDEARAWLIPSEPSGGEPVTLERDVCLIGKGKAAADVLLVSPAVSRLHARLTWDGETYCISDLNSKNGTFINDKLLSVGETYALNAGDKIQFADLTYRFQK</sequence>
<dbReference type="EMBL" id="CP060635">
    <property type="protein sequence ID" value="QNM07855.1"/>
    <property type="molecule type" value="Genomic_DNA"/>
</dbReference>
<dbReference type="PROSITE" id="PS50006">
    <property type="entry name" value="FHA_DOMAIN"/>
    <property type="match status" value="1"/>
</dbReference>
<feature type="transmembrane region" description="Helical" evidence="1">
    <location>
        <begin position="268"/>
        <end position="287"/>
    </location>
</feature>
<keyword evidence="1" id="KW-0812">Transmembrane</keyword>
<dbReference type="AlphaFoldDB" id="A0A7G9GAM3"/>
<protein>
    <submittedName>
        <fullName evidence="3">FHA domain-containing protein</fullName>
    </submittedName>
</protein>
<feature type="domain" description="FHA" evidence="2">
    <location>
        <begin position="365"/>
        <end position="415"/>
    </location>
</feature>
<dbReference type="InterPro" id="IPR050923">
    <property type="entry name" value="Cell_Proc_Reg/RNA_Proc"/>
</dbReference>
<dbReference type="SUPFAM" id="SSF49879">
    <property type="entry name" value="SMAD/FHA domain"/>
    <property type="match status" value="1"/>
</dbReference>
<keyword evidence="4" id="KW-1185">Reference proteome</keyword>
<proteinExistence type="predicted"/>
<dbReference type="Gene3D" id="2.60.200.20">
    <property type="match status" value="1"/>
</dbReference>
<dbReference type="KEGG" id="whj:H9Q79_13165"/>
<dbReference type="RefSeq" id="WP_118646649.1">
    <property type="nucleotide sequence ID" value="NZ_CP060635.1"/>
</dbReference>
<keyword evidence="1" id="KW-1133">Transmembrane helix</keyword>
<dbReference type="InterPro" id="IPR008984">
    <property type="entry name" value="SMAD_FHA_dom_sf"/>
</dbReference>
<dbReference type="Proteomes" id="UP000515860">
    <property type="component" value="Chromosome"/>
</dbReference>
<organism evidence="3 4">
    <name type="scientific">Wansuia hejianensis</name>
    <dbReference type="NCBI Taxonomy" id="2763667"/>
    <lineage>
        <taxon>Bacteria</taxon>
        <taxon>Bacillati</taxon>
        <taxon>Bacillota</taxon>
        <taxon>Clostridia</taxon>
        <taxon>Lachnospirales</taxon>
        <taxon>Lachnospiraceae</taxon>
        <taxon>Wansuia</taxon>
    </lineage>
</organism>
<accession>A0A7G9GAM3</accession>
<evidence type="ECO:0000313" key="3">
    <source>
        <dbReference type="EMBL" id="QNM07855.1"/>
    </source>
</evidence>
<reference evidence="3 4" key="1">
    <citation type="submission" date="2020-08" db="EMBL/GenBank/DDBJ databases">
        <authorList>
            <person name="Liu C."/>
            <person name="Sun Q."/>
        </authorList>
    </citation>
    <scope>NUCLEOTIDE SEQUENCE [LARGE SCALE GENOMIC DNA]</scope>
    <source>
        <strain evidence="3 4">NSJ-29</strain>
    </source>
</reference>
<feature type="transmembrane region" description="Helical" evidence="1">
    <location>
        <begin position="241"/>
        <end position="262"/>
    </location>
</feature>
<dbReference type="InterPro" id="IPR000253">
    <property type="entry name" value="FHA_dom"/>
</dbReference>